<dbReference type="Proteomes" id="UP001194746">
    <property type="component" value="Unassembled WGS sequence"/>
</dbReference>
<accession>A0AAD4GNG7</accession>
<proteinExistence type="predicted"/>
<protein>
    <recommendedName>
        <fullName evidence="1">Prion-inhibition and propagation HeLo domain-containing protein</fullName>
    </recommendedName>
</protein>
<dbReference type="PANTHER" id="PTHR37542">
    <property type="entry name" value="HELO DOMAIN-CONTAINING PROTEIN-RELATED"/>
    <property type="match status" value="1"/>
</dbReference>
<dbReference type="InterPro" id="IPR029498">
    <property type="entry name" value="HeLo_dom"/>
</dbReference>
<reference evidence="2" key="2">
    <citation type="submission" date="2020-02" db="EMBL/GenBank/DDBJ databases">
        <authorList>
            <person name="Gilchrist C.L.M."/>
            <person name="Chooi Y.-H."/>
        </authorList>
    </citation>
    <scope>NUCLEOTIDE SEQUENCE</scope>
    <source>
        <strain evidence="2">MST-FP2251</strain>
    </source>
</reference>
<evidence type="ECO:0000313" key="2">
    <source>
        <dbReference type="EMBL" id="KAF9883331.1"/>
    </source>
</evidence>
<evidence type="ECO:0000259" key="1">
    <source>
        <dbReference type="Pfam" id="PF14479"/>
    </source>
</evidence>
<dbReference type="AlphaFoldDB" id="A0AAD4GNG7"/>
<comment type="caution">
    <text evidence="2">The sequence shown here is derived from an EMBL/GenBank/DDBJ whole genome shotgun (WGS) entry which is preliminary data.</text>
</comment>
<feature type="domain" description="Prion-inhibition and propagation HeLo" evidence="1">
    <location>
        <begin position="11"/>
        <end position="202"/>
    </location>
</feature>
<name>A0AAD4GNG7_ASPNN</name>
<organism evidence="2 3">
    <name type="scientific">Aspergillus nanangensis</name>
    <dbReference type="NCBI Taxonomy" id="2582783"/>
    <lineage>
        <taxon>Eukaryota</taxon>
        <taxon>Fungi</taxon>
        <taxon>Dikarya</taxon>
        <taxon>Ascomycota</taxon>
        <taxon>Pezizomycotina</taxon>
        <taxon>Eurotiomycetes</taxon>
        <taxon>Eurotiomycetidae</taxon>
        <taxon>Eurotiales</taxon>
        <taxon>Aspergillaceae</taxon>
        <taxon>Aspergillus</taxon>
        <taxon>Aspergillus subgen. Circumdati</taxon>
    </lineage>
</organism>
<dbReference type="Pfam" id="PF14479">
    <property type="entry name" value="HeLo"/>
    <property type="match status" value="1"/>
</dbReference>
<sequence length="494" mass="56424">MDPISFALALAQIPAIFTSCVDCYQYIQFGREFERDFGLTLCKLEASALRLTRWGTAMGIDGPDSQLRADRYGEEEIKSAYHWLQQIRLAFDTAREASARLEKAAAKQEKSRVLDTNTELVNAGDSLKALQSTMRRIIDGRLKPRKRDRVTWALYGRTNYENLVEKISELVNNLVELFPSMAPAEGLLCRNEVEEMSLDSLKLFENIIDEKDKVLKNIYQIELERRIIRVGEVQATDDFMCHIGDNVEFANQASSIDIKAINASGRAILHIDICHEARTVAFESGRIFEDEKARRFDFSNYTIHDGWLDTLRDSVHLNWKPFVDIEWGHYDMGDPVRSLLAHAVHTKSQQASLMLGFLQSMQSRQNPDEPHDHYRWTRSELADLMRTKDSWTVVVLEPVIVHTDVVTACELFGVLGDARVQIIHVDEEARLRTFLEFEKNPDVTFGAGFAPEDLVAAKNKLRAAVEAIFGSEEQAPIMRPAVMFRLCVRFMECK</sequence>
<reference evidence="2" key="1">
    <citation type="journal article" date="2019" name="Beilstein J. Org. Chem.">
        <title>Nanangenines: drimane sesquiterpenoids as the dominant metabolite cohort of a novel Australian fungus, Aspergillus nanangensis.</title>
        <authorList>
            <person name="Lacey H.J."/>
            <person name="Gilchrist C.L.M."/>
            <person name="Crombie A."/>
            <person name="Kalaitzis J.A."/>
            <person name="Vuong D."/>
            <person name="Rutledge P.J."/>
            <person name="Turner P."/>
            <person name="Pitt J.I."/>
            <person name="Lacey E."/>
            <person name="Chooi Y.H."/>
            <person name="Piggott A.M."/>
        </authorList>
    </citation>
    <scope>NUCLEOTIDE SEQUENCE</scope>
    <source>
        <strain evidence="2">MST-FP2251</strain>
    </source>
</reference>
<dbReference type="EMBL" id="VCAU01000170">
    <property type="protein sequence ID" value="KAF9883331.1"/>
    <property type="molecule type" value="Genomic_DNA"/>
</dbReference>
<dbReference type="InterPro" id="IPR038305">
    <property type="entry name" value="HeLo_sf"/>
</dbReference>
<dbReference type="PANTHER" id="PTHR37542:SF3">
    <property type="entry name" value="PRION-INHIBITION AND PROPAGATION HELO DOMAIN-CONTAINING PROTEIN"/>
    <property type="match status" value="1"/>
</dbReference>
<dbReference type="Gene3D" id="1.20.120.1020">
    <property type="entry name" value="Prion-inhibition and propagation, HeLo domain"/>
    <property type="match status" value="1"/>
</dbReference>
<gene>
    <name evidence="2" type="ORF">FE257_003749</name>
</gene>
<keyword evidence="3" id="KW-1185">Reference proteome</keyword>
<evidence type="ECO:0000313" key="3">
    <source>
        <dbReference type="Proteomes" id="UP001194746"/>
    </source>
</evidence>